<gene>
    <name evidence="1" type="ORF">C498_11651</name>
</gene>
<dbReference type="EMBL" id="AOHU01000090">
    <property type="protein sequence ID" value="ELY28346.1"/>
    <property type="molecule type" value="Genomic_DNA"/>
</dbReference>
<organism evidence="1 2">
    <name type="scientific">Haloferax volcanii (strain ATCC 29605 / DSM 3757 / JCM 8879 / NBRC 14742 / NCIMB 2012 / VKM B-1768 / DS2)</name>
    <name type="common">Halobacterium volcanii</name>
    <dbReference type="NCBI Taxonomy" id="309800"/>
    <lineage>
        <taxon>Archaea</taxon>
        <taxon>Methanobacteriati</taxon>
        <taxon>Methanobacteriota</taxon>
        <taxon>Stenosarchaea group</taxon>
        <taxon>Halobacteria</taxon>
        <taxon>Halobacteriales</taxon>
        <taxon>Haloferacaceae</taxon>
        <taxon>Haloferax</taxon>
    </lineage>
</organism>
<proteinExistence type="predicted"/>
<reference evidence="1 2" key="2">
    <citation type="journal article" date="2014" name="PLoS Genet.">
        <title>Phylogenetically driven sequencing of extremely halophilic archaea reveals strategies for static and dynamic osmo-response.</title>
        <authorList>
            <person name="Becker E.A."/>
            <person name="Seitzer P.M."/>
            <person name="Tritt A."/>
            <person name="Larsen D."/>
            <person name="Krusor M."/>
            <person name="Yao A.I."/>
            <person name="Wu D."/>
            <person name="Madern D."/>
            <person name="Eisen J.A."/>
            <person name="Darling A.E."/>
            <person name="Facciotti M.T."/>
        </authorList>
    </citation>
    <scope>NUCLEOTIDE SEQUENCE [LARGE SCALE GENOMIC DNA]</scope>
    <source>
        <strain evidence="2">ATCC 29605 / DSM 3757 / JCM 8879 / NBRC 14742 / NCIMB 2012 / VKM B-1768 / DS2</strain>
    </source>
</reference>
<protein>
    <submittedName>
        <fullName evidence="1">Uncharacterized protein</fullName>
    </submittedName>
</protein>
<sequence length="65" mass="6759">MDAVGAALAKAERRLPVDVVGAGCGMESAGGLQRRLPGIRSAEHARLLAVLEVDEVSLAVFSYHA</sequence>
<comment type="caution">
    <text evidence="1">The sequence shown here is derived from an EMBL/GenBank/DDBJ whole genome shotgun (WGS) entry which is preliminary data.</text>
</comment>
<evidence type="ECO:0000313" key="2">
    <source>
        <dbReference type="Proteomes" id="UP000011532"/>
    </source>
</evidence>
<name>L9UUC1_HALVD</name>
<evidence type="ECO:0000313" key="1">
    <source>
        <dbReference type="EMBL" id="ELY28346.1"/>
    </source>
</evidence>
<dbReference type="AlphaFoldDB" id="L9UUC1"/>
<reference evidence="2" key="1">
    <citation type="submission" date="2012-11" db="EMBL/GenBank/DDBJ databases">
        <authorList>
            <person name="Becker E.A."/>
            <person name="Seitzer P."/>
            <person name="Tritt A."/>
            <person name="Larsen D."/>
            <person name="Yao A."/>
            <person name="Wu D."/>
            <person name="Darling A."/>
            <person name="Eisen J.A."/>
            <person name="Facciotti M.T."/>
        </authorList>
    </citation>
    <scope>NUCLEOTIDE SEQUENCE [LARGE SCALE GENOMIC DNA]</scope>
    <source>
        <strain evidence="2">ATCC 29605 / DSM 3757 / JCM 8879 / NBRC 14742 / NCIMB 2012 / VKM B-1768 / DS2</strain>
    </source>
</reference>
<accession>L9UUC1</accession>
<dbReference type="Proteomes" id="UP000011532">
    <property type="component" value="Unassembled WGS sequence"/>
</dbReference>